<gene>
    <name evidence="2" type="ORF">N789_04745</name>
</gene>
<accession>A0A091ALX2</accession>
<name>A0A091ALX2_9GAMM</name>
<dbReference type="OrthoDB" id="6022559at2"/>
<evidence type="ECO:0008006" key="4">
    <source>
        <dbReference type="Google" id="ProtNLM"/>
    </source>
</evidence>
<dbReference type="AlphaFoldDB" id="A0A091ALX2"/>
<dbReference type="eggNOG" id="ENOG5032CC8">
    <property type="taxonomic scope" value="Bacteria"/>
</dbReference>
<organism evidence="2 3">
    <name type="scientific">Arenimonas oryziterrae DSM 21050 = YC6267</name>
    <dbReference type="NCBI Taxonomy" id="1121015"/>
    <lineage>
        <taxon>Bacteria</taxon>
        <taxon>Pseudomonadati</taxon>
        <taxon>Pseudomonadota</taxon>
        <taxon>Gammaproteobacteria</taxon>
        <taxon>Lysobacterales</taxon>
        <taxon>Lysobacteraceae</taxon>
        <taxon>Arenimonas</taxon>
    </lineage>
</organism>
<dbReference type="Proteomes" id="UP000029385">
    <property type="component" value="Unassembled WGS sequence"/>
</dbReference>
<evidence type="ECO:0000313" key="3">
    <source>
        <dbReference type="Proteomes" id="UP000029385"/>
    </source>
</evidence>
<sequence>MKRNLATLLLATAASLGVVGLGYAAVTDESVGDADSFGRVVHWIGVVSTGSVLLTSDCTPDPDFPLGVDDRCLVVNPDAVVTSFDYPDLGRITLPANSSNSMLCHWATPIMTYTFNNPTGVRQNARFLVRGKFRIESPVLNNPALIDPTTELPFNGGFDVLLPTYRDYRSIEPGQNATHTIQYSRDCISGLVSKRSLIETYGLTPAQANNFFNRKITIRAGLTGQTNMVSNASIIFGTRFQGD</sequence>
<keyword evidence="1" id="KW-0732">Signal</keyword>
<feature type="chain" id="PRO_5001868564" description="Fimbrial-type adhesion domain-containing protein" evidence="1">
    <location>
        <begin position="25"/>
        <end position="243"/>
    </location>
</feature>
<evidence type="ECO:0000256" key="1">
    <source>
        <dbReference type="SAM" id="SignalP"/>
    </source>
</evidence>
<comment type="caution">
    <text evidence="2">The sequence shown here is derived from an EMBL/GenBank/DDBJ whole genome shotgun (WGS) entry which is preliminary data.</text>
</comment>
<evidence type="ECO:0000313" key="2">
    <source>
        <dbReference type="EMBL" id="KFN41198.1"/>
    </source>
</evidence>
<feature type="signal peptide" evidence="1">
    <location>
        <begin position="1"/>
        <end position="24"/>
    </location>
</feature>
<dbReference type="RefSeq" id="WP_022967895.1">
    <property type="nucleotide sequence ID" value="NZ_ATVD01000001.1"/>
</dbReference>
<dbReference type="PATRIC" id="fig|1121015.4.peg.2632"/>
<dbReference type="EMBL" id="AVCI01000045">
    <property type="protein sequence ID" value="KFN41198.1"/>
    <property type="molecule type" value="Genomic_DNA"/>
</dbReference>
<protein>
    <recommendedName>
        <fullName evidence="4">Fimbrial-type adhesion domain-containing protein</fullName>
    </recommendedName>
</protein>
<reference evidence="2 3" key="1">
    <citation type="submission" date="2013-09" db="EMBL/GenBank/DDBJ databases">
        <title>Genome sequencing of Arenimonas oryziterrae.</title>
        <authorList>
            <person name="Chen F."/>
            <person name="Wang G."/>
        </authorList>
    </citation>
    <scope>NUCLEOTIDE SEQUENCE [LARGE SCALE GENOMIC DNA]</scope>
    <source>
        <strain evidence="2 3">YC6267</strain>
    </source>
</reference>
<proteinExistence type="predicted"/>
<dbReference type="STRING" id="1121015.GCA_000420545_00222"/>
<keyword evidence="3" id="KW-1185">Reference proteome</keyword>